<organism evidence="2 3">
    <name type="scientific">Micromonospora chokoriensis</name>
    <dbReference type="NCBI Taxonomy" id="356851"/>
    <lineage>
        <taxon>Bacteria</taxon>
        <taxon>Bacillati</taxon>
        <taxon>Actinomycetota</taxon>
        <taxon>Actinomycetes</taxon>
        <taxon>Micromonosporales</taxon>
        <taxon>Micromonosporaceae</taxon>
        <taxon>Micromonospora</taxon>
    </lineage>
</organism>
<evidence type="ECO:0008006" key="4">
    <source>
        <dbReference type="Google" id="ProtNLM"/>
    </source>
</evidence>
<dbReference type="AlphaFoldDB" id="A0A1C4XSE4"/>
<protein>
    <recommendedName>
        <fullName evidence="4">GNAT family N-acetyltransferase</fullName>
    </recommendedName>
</protein>
<feature type="region of interest" description="Disordered" evidence="1">
    <location>
        <begin position="236"/>
        <end position="284"/>
    </location>
</feature>
<proteinExistence type="predicted"/>
<sequence length="284" mass="31091">MTHVRAFAWPDYDRVAALWTATGRDVLSRAELTAKLTRDPQLFLVAEVDQTLAGVVLGTYDGRRGMILRLAVDPFGDHRPAHPAPRRDRDHRRLRRYPAPVDVTAQGERLAADLGRWLTDLTFVDLNTDEVTAQVIDAVARWAEAQGWRVYRRAPSVLPLPPPLEKRHSVLDVACARPDGPPVVVEVDHTDRARTVQKLRAEADAGRIPIWVRWGAGRFTAPPPPVRMVTVEVTRRAGPAGQGRLHSRTGDRPAPAHSTGGGTAAAQALPIPLPAPLSEPGKST</sequence>
<keyword evidence="3" id="KW-1185">Reference proteome</keyword>
<evidence type="ECO:0000256" key="1">
    <source>
        <dbReference type="SAM" id="MobiDB-lite"/>
    </source>
</evidence>
<dbReference type="Proteomes" id="UP000198224">
    <property type="component" value="Chromosome I"/>
</dbReference>
<gene>
    <name evidence="2" type="ORF">GA0070612_3907</name>
</gene>
<accession>A0A1C4XSE4</accession>
<reference evidence="3" key="1">
    <citation type="submission" date="2016-06" db="EMBL/GenBank/DDBJ databases">
        <authorList>
            <person name="Varghese N."/>
            <person name="Submissions Spin"/>
        </authorList>
    </citation>
    <scope>NUCLEOTIDE SEQUENCE [LARGE SCALE GENOMIC DNA]</scope>
    <source>
        <strain evidence="3">DSM 45160</strain>
    </source>
</reference>
<dbReference type="InterPro" id="IPR016181">
    <property type="entry name" value="Acyl_CoA_acyltransferase"/>
</dbReference>
<dbReference type="Gene3D" id="3.40.630.30">
    <property type="match status" value="1"/>
</dbReference>
<dbReference type="RefSeq" id="WP_408630506.1">
    <property type="nucleotide sequence ID" value="NZ_LT607409.1"/>
</dbReference>
<dbReference type="EMBL" id="LT607409">
    <property type="protein sequence ID" value="SCF11388.1"/>
    <property type="molecule type" value="Genomic_DNA"/>
</dbReference>
<dbReference type="SUPFAM" id="SSF55729">
    <property type="entry name" value="Acyl-CoA N-acyltransferases (Nat)"/>
    <property type="match status" value="1"/>
</dbReference>
<evidence type="ECO:0000313" key="3">
    <source>
        <dbReference type="Proteomes" id="UP000198224"/>
    </source>
</evidence>
<name>A0A1C4XSE4_9ACTN</name>
<evidence type="ECO:0000313" key="2">
    <source>
        <dbReference type="EMBL" id="SCF11388.1"/>
    </source>
</evidence>